<dbReference type="Gene3D" id="3.40.190.10">
    <property type="entry name" value="Periplasmic binding protein-like II"/>
    <property type="match status" value="1"/>
</dbReference>
<dbReference type="FunFam" id="3.90.76.10:FF:000004">
    <property type="entry name" value="Peptide ABC transporter substrate-binding protein"/>
    <property type="match status" value="1"/>
</dbReference>
<comment type="subcellular location">
    <subcellularLocation>
        <location evidence="1">Cell membrane</location>
        <topology evidence="1">Lipid-anchor</topology>
    </subcellularLocation>
</comment>
<dbReference type="Proteomes" id="UP000287872">
    <property type="component" value="Unassembled WGS sequence"/>
</dbReference>
<keyword evidence="7" id="KW-1185">Reference proteome</keyword>
<dbReference type="Gene3D" id="3.90.76.10">
    <property type="entry name" value="Dipeptide-binding Protein, Domain 1"/>
    <property type="match status" value="1"/>
</dbReference>
<dbReference type="PROSITE" id="PS01040">
    <property type="entry name" value="SBP_BACTERIAL_5"/>
    <property type="match status" value="1"/>
</dbReference>
<keyword evidence="3 4" id="KW-0732">Signal</keyword>
<organism evidence="6 7">
    <name type="scientific">Clostridium tagluense</name>
    <dbReference type="NCBI Taxonomy" id="360422"/>
    <lineage>
        <taxon>Bacteria</taxon>
        <taxon>Bacillati</taxon>
        <taxon>Bacillota</taxon>
        <taxon>Clostridia</taxon>
        <taxon>Eubacteriales</taxon>
        <taxon>Clostridiaceae</taxon>
        <taxon>Clostridium</taxon>
    </lineage>
</organism>
<proteinExistence type="inferred from homology"/>
<evidence type="ECO:0000256" key="4">
    <source>
        <dbReference type="SAM" id="SignalP"/>
    </source>
</evidence>
<dbReference type="SUPFAM" id="SSF53850">
    <property type="entry name" value="Periplasmic binding protein-like II"/>
    <property type="match status" value="1"/>
</dbReference>
<dbReference type="OrthoDB" id="9772924at2"/>
<sequence>MRRKLCKILAAVTVISLVFTGCGNKNQANVKKSEKQEIKKGGVVKEAITSAPEGIFMPAFFTFNDDAKVNLMIYEGLLGLDEKMELKPRLAESYKVSDDKKTVTFKIRKGVKWHDGKPFTADDVKFTFDFVSNPKYNGPYTMFANNIKGYDEFKAGKSKDLEGVKKIDGNTVSITTKNVYGSSLMNFGYMMTIIPKHVWDKSNVETVQKDTNLIRNPIGTGSFKLGKFTPDQGVELVANNDYWGGKPNIDKYILKLVSSDTADAQLANKEVDIMGVGDITKEEQEAYKNQGFKVEEIVNNAYQYMGLNLRKPQFSNKKVRQAFSYAMNRESIVKDVLNGHGEIANNPFPSNFWAHPEGLNEYKYNPKKAMELLKESGWQYKEAEKKMYYNGKPFKFTLRYKSGDDAKTKYALIVQQNFKDIGIEIELKPMEFAAMTTDVKSANFDAFLMGNGNFYDGDLSPSYLSTLTPPNGYNYTGFNNKKVDELLLKASKLMTKDERKPILNQVALELNNELPVIYVYHWSSLMVVDTKIKNFKNAQPAYYIYAKDWYVDNKKIK</sequence>
<dbReference type="PROSITE" id="PS51257">
    <property type="entry name" value="PROKAR_LIPOPROTEIN"/>
    <property type="match status" value="1"/>
</dbReference>
<dbReference type="Gene3D" id="3.10.105.10">
    <property type="entry name" value="Dipeptide-binding Protein, Domain 3"/>
    <property type="match status" value="1"/>
</dbReference>
<evidence type="ECO:0000259" key="5">
    <source>
        <dbReference type="Pfam" id="PF00496"/>
    </source>
</evidence>
<dbReference type="GO" id="GO:0015833">
    <property type="term" value="P:peptide transport"/>
    <property type="evidence" value="ECO:0007669"/>
    <property type="project" value="TreeGrafter"/>
</dbReference>
<dbReference type="AlphaFoldDB" id="A0A401USY4"/>
<comment type="similarity">
    <text evidence="2">Belongs to the bacterial solute-binding protein 5 family.</text>
</comment>
<evidence type="ECO:0000256" key="2">
    <source>
        <dbReference type="ARBA" id="ARBA00005695"/>
    </source>
</evidence>
<dbReference type="InterPro" id="IPR023765">
    <property type="entry name" value="SBP_5_CS"/>
</dbReference>
<protein>
    <submittedName>
        <fullName evidence="6">Peptide-binding protein</fullName>
    </submittedName>
</protein>
<dbReference type="PANTHER" id="PTHR30290">
    <property type="entry name" value="PERIPLASMIC BINDING COMPONENT OF ABC TRANSPORTER"/>
    <property type="match status" value="1"/>
</dbReference>
<evidence type="ECO:0000313" key="6">
    <source>
        <dbReference type="EMBL" id="GCD12669.1"/>
    </source>
</evidence>
<dbReference type="GO" id="GO:0043190">
    <property type="term" value="C:ATP-binding cassette (ABC) transporter complex"/>
    <property type="evidence" value="ECO:0007669"/>
    <property type="project" value="InterPro"/>
</dbReference>
<gene>
    <name evidence="6" type="primary">appA_2</name>
    <name evidence="6" type="ORF">Ctaglu_42920</name>
</gene>
<accession>A0A401USY4</accession>
<name>A0A401USY4_9CLOT</name>
<reference evidence="6 7" key="1">
    <citation type="submission" date="2018-11" db="EMBL/GenBank/DDBJ databases">
        <title>Genome sequencing and assembly of Clostridium tagluense strain A121.</title>
        <authorList>
            <person name="Murakami T."/>
            <person name="Segawa T."/>
            <person name="Shcherbakova V.A."/>
            <person name="Mori H."/>
            <person name="Yoshimura Y."/>
        </authorList>
    </citation>
    <scope>NUCLEOTIDE SEQUENCE [LARGE SCALE GENOMIC DNA]</scope>
    <source>
        <strain evidence="6 7">A121</strain>
    </source>
</reference>
<dbReference type="InterPro" id="IPR030678">
    <property type="entry name" value="Peptide/Ni-bd"/>
</dbReference>
<dbReference type="InterPro" id="IPR000914">
    <property type="entry name" value="SBP_5_dom"/>
</dbReference>
<dbReference type="InterPro" id="IPR039424">
    <property type="entry name" value="SBP_5"/>
</dbReference>
<feature type="domain" description="Solute-binding protein family 5" evidence="5">
    <location>
        <begin position="85"/>
        <end position="464"/>
    </location>
</feature>
<dbReference type="EMBL" id="BHYK01000038">
    <property type="protein sequence ID" value="GCD12669.1"/>
    <property type="molecule type" value="Genomic_DNA"/>
</dbReference>
<dbReference type="GO" id="GO:1904680">
    <property type="term" value="F:peptide transmembrane transporter activity"/>
    <property type="evidence" value="ECO:0007669"/>
    <property type="project" value="TreeGrafter"/>
</dbReference>
<comment type="caution">
    <text evidence="6">The sequence shown here is derived from an EMBL/GenBank/DDBJ whole genome shotgun (WGS) entry which is preliminary data.</text>
</comment>
<dbReference type="PIRSF" id="PIRSF002741">
    <property type="entry name" value="MppA"/>
    <property type="match status" value="1"/>
</dbReference>
<dbReference type="RefSeq" id="WP_125005540.1">
    <property type="nucleotide sequence ID" value="NZ_BHYK01000038.1"/>
</dbReference>
<evidence type="ECO:0000256" key="3">
    <source>
        <dbReference type="ARBA" id="ARBA00022729"/>
    </source>
</evidence>
<evidence type="ECO:0000256" key="1">
    <source>
        <dbReference type="ARBA" id="ARBA00004193"/>
    </source>
</evidence>
<dbReference type="Pfam" id="PF00496">
    <property type="entry name" value="SBP_bac_5"/>
    <property type="match status" value="1"/>
</dbReference>
<evidence type="ECO:0000313" key="7">
    <source>
        <dbReference type="Proteomes" id="UP000287872"/>
    </source>
</evidence>
<dbReference type="GO" id="GO:0042597">
    <property type="term" value="C:periplasmic space"/>
    <property type="evidence" value="ECO:0007669"/>
    <property type="project" value="UniProtKB-ARBA"/>
</dbReference>
<feature type="signal peptide" evidence="4">
    <location>
        <begin position="1"/>
        <end position="20"/>
    </location>
</feature>
<feature type="chain" id="PRO_5039596173" evidence="4">
    <location>
        <begin position="21"/>
        <end position="557"/>
    </location>
</feature>